<reference evidence="1" key="1">
    <citation type="submission" date="2020-06" db="EMBL/GenBank/DDBJ databases">
        <authorList>
            <person name="Li T."/>
            <person name="Hu X."/>
            <person name="Zhang T."/>
            <person name="Song X."/>
            <person name="Zhang H."/>
            <person name="Dai N."/>
            <person name="Sheng W."/>
            <person name="Hou X."/>
            <person name="Wei L."/>
        </authorList>
    </citation>
    <scope>NUCLEOTIDE SEQUENCE</scope>
    <source>
        <strain evidence="1">G02</strain>
        <tissue evidence="1">Leaf</tissue>
    </source>
</reference>
<organism evidence="1">
    <name type="scientific">Sesamum radiatum</name>
    <name type="common">Black benniseed</name>
    <dbReference type="NCBI Taxonomy" id="300843"/>
    <lineage>
        <taxon>Eukaryota</taxon>
        <taxon>Viridiplantae</taxon>
        <taxon>Streptophyta</taxon>
        <taxon>Embryophyta</taxon>
        <taxon>Tracheophyta</taxon>
        <taxon>Spermatophyta</taxon>
        <taxon>Magnoliopsida</taxon>
        <taxon>eudicotyledons</taxon>
        <taxon>Gunneridae</taxon>
        <taxon>Pentapetalae</taxon>
        <taxon>asterids</taxon>
        <taxon>lamiids</taxon>
        <taxon>Lamiales</taxon>
        <taxon>Pedaliaceae</taxon>
        <taxon>Sesamum</taxon>
    </lineage>
</organism>
<protein>
    <recommendedName>
        <fullName evidence="2">Reverse transcriptase</fullName>
    </recommendedName>
</protein>
<gene>
    <name evidence="1" type="ORF">Sradi_6265700</name>
</gene>
<proteinExistence type="predicted"/>
<dbReference type="EMBL" id="JACGWJ010000029">
    <property type="protein sequence ID" value="KAL0303976.1"/>
    <property type="molecule type" value="Genomic_DNA"/>
</dbReference>
<dbReference type="PANTHER" id="PTHR46890">
    <property type="entry name" value="NON-LTR RETROLELEMENT REVERSE TRANSCRIPTASE-LIKE PROTEIN-RELATED"/>
    <property type="match status" value="1"/>
</dbReference>
<evidence type="ECO:0008006" key="2">
    <source>
        <dbReference type="Google" id="ProtNLM"/>
    </source>
</evidence>
<accession>A0AAW2KAS6</accession>
<dbReference type="InterPro" id="IPR052343">
    <property type="entry name" value="Retrotransposon-Effector_Assoc"/>
</dbReference>
<comment type="caution">
    <text evidence="1">The sequence shown here is derived from an EMBL/GenBank/DDBJ whole genome shotgun (WGS) entry which is preliminary data.</text>
</comment>
<sequence length="121" mass="13639">MPITRGEVKAAFFDIVEDKSPGPDGYPVGFYKAAWPIIGEEVTTTVMEFFIRSRILKQVNATLLALILKVQSSMTVADFRPISYCNVLYKAITKIVVQRLRLHLDWMISPMQNALISGALY</sequence>
<reference evidence="1" key="2">
    <citation type="journal article" date="2024" name="Plant">
        <title>Genomic evolution and insights into agronomic trait innovations of Sesamum species.</title>
        <authorList>
            <person name="Miao H."/>
            <person name="Wang L."/>
            <person name="Qu L."/>
            <person name="Liu H."/>
            <person name="Sun Y."/>
            <person name="Le M."/>
            <person name="Wang Q."/>
            <person name="Wei S."/>
            <person name="Zheng Y."/>
            <person name="Lin W."/>
            <person name="Duan Y."/>
            <person name="Cao H."/>
            <person name="Xiong S."/>
            <person name="Wang X."/>
            <person name="Wei L."/>
            <person name="Li C."/>
            <person name="Ma Q."/>
            <person name="Ju M."/>
            <person name="Zhao R."/>
            <person name="Li G."/>
            <person name="Mu C."/>
            <person name="Tian Q."/>
            <person name="Mei H."/>
            <person name="Zhang T."/>
            <person name="Gao T."/>
            <person name="Zhang H."/>
        </authorList>
    </citation>
    <scope>NUCLEOTIDE SEQUENCE</scope>
    <source>
        <strain evidence="1">G02</strain>
    </source>
</reference>
<dbReference type="PANTHER" id="PTHR46890:SF48">
    <property type="entry name" value="RNA-DIRECTED DNA POLYMERASE"/>
    <property type="match status" value="1"/>
</dbReference>
<dbReference type="AlphaFoldDB" id="A0AAW2KAS6"/>
<evidence type="ECO:0000313" key="1">
    <source>
        <dbReference type="EMBL" id="KAL0303976.1"/>
    </source>
</evidence>
<name>A0AAW2KAS6_SESRA</name>